<dbReference type="KEGG" id="bgv:CAL12_23745"/>
<dbReference type="PROSITE" id="PS50801">
    <property type="entry name" value="STAS"/>
    <property type="match status" value="1"/>
</dbReference>
<evidence type="ECO:0000259" key="1">
    <source>
        <dbReference type="PROSITE" id="PS50801"/>
    </source>
</evidence>
<dbReference type="Proteomes" id="UP000194151">
    <property type="component" value="Chromosome"/>
</dbReference>
<keyword evidence="3" id="KW-1185">Reference proteome</keyword>
<dbReference type="Pfam" id="PF13466">
    <property type="entry name" value="STAS_2"/>
    <property type="match status" value="1"/>
</dbReference>
<dbReference type="PANTHER" id="PTHR35849">
    <property type="entry name" value="BLR2341 PROTEIN"/>
    <property type="match status" value="1"/>
</dbReference>
<gene>
    <name evidence="2" type="ORF">CAL12_23745</name>
</gene>
<dbReference type="AlphaFoldDB" id="A0A1W6YR95"/>
<dbReference type="InterPro" id="IPR058548">
    <property type="entry name" value="MlaB-like_STAS"/>
</dbReference>
<reference evidence="2 3" key="1">
    <citation type="submission" date="2017-05" db="EMBL/GenBank/DDBJ databases">
        <title>Complete and WGS of Bordetella genogroups.</title>
        <authorList>
            <person name="Spilker T."/>
            <person name="LiPuma J."/>
        </authorList>
    </citation>
    <scope>NUCLEOTIDE SEQUENCE [LARGE SCALE GENOMIC DNA]</scope>
    <source>
        <strain evidence="2 3">AU19157</strain>
    </source>
</reference>
<name>A0A1W6YR95_9BORD</name>
<accession>A0A1W6YR95</accession>
<sequence length="120" mass="12642">MPNVHLRLDGELTIYTAQDVRQRLLQALSADDAPAALRLDLRDVTEADTAGLQLLLAARAYARARGREVRLAGMAPSVESAIQLLGLEDAFADARDDLAPDGICADLYAAARAGATASPA</sequence>
<protein>
    <recommendedName>
        <fullName evidence="1">STAS domain-containing protein</fullName>
    </recommendedName>
</protein>
<organism evidence="2 3">
    <name type="scientific">Bordetella genomosp. 8</name>
    <dbReference type="NCBI Taxonomy" id="1416806"/>
    <lineage>
        <taxon>Bacteria</taxon>
        <taxon>Pseudomonadati</taxon>
        <taxon>Pseudomonadota</taxon>
        <taxon>Betaproteobacteria</taxon>
        <taxon>Burkholderiales</taxon>
        <taxon>Alcaligenaceae</taxon>
        <taxon>Bordetella</taxon>
    </lineage>
</organism>
<evidence type="ECO:0000313" key="3">
    <source>
        <dbReference type="Proteomes" id="UP000194151"/>
    </source>
</evidence>
<proteinExistence type="predicted"/>
<dbReference type="EMBL" id="CP021108">
    <property type="protein sequence ID" value="ARP83521.1"/>
    <property type="molecule type" value="Genomic_DNA"/>
</dbReference>
<dbReference type="STRING" id="1416806.CAL12_23745"/>
<dbReference type="InterPro" id="IPR036513">
    <property type="entry name" value="STAS_dom_sf"/>
</dbReference>
<dbReference type="PANTHER" id="PTHR35849:SF2">
    <property type="entry name" value="BLR2341 PROTEIN"/>
    <property type="match status" value="1"/>
</dbReference>
<dbReference type="Gene3D" id="3.30.750.24">
    <property type="entry name" value="STAS domain"/>
    <property type="match status" value="1"/>
</dbReference>
<evidence type="ECO:0000313" key="2">
    <source>
        <dbReference type="EMBL" id="ARP83521.1"/>
    </source>
</evidence>
<dbReference type="SUPFAM" id="SSF52091">
    <property type="entry name" value="SpoIIaa-like"/>
    <property type="match status" value="1"/>
</dbReference>
<dbReference type="RefSeq" id="WP_157793110.1">
    <property type="nucleotide sequence ID" value="NZ_CP021108.1"/>
</dbReference>
<dbReference type="InterPro" id="IPR052746">
    <property type="entry name" value="MlaB_ABC_Transporter"/>
</dbReference>
<feature type="domain" description="STAS" evidence="1">
    <location>
        <begin position="6"/>
        <end position="114"/>
    </location>
</feature>
<dbReference type="InterPro" id="IPR002645">
    <property type="entry name" value="STAS_dom"/>
</dbReference>
<dbReference type="OrthoDB" id="8527158at2"/>